<reference evidence="2" key="1">
    <citation type="submission" date="2011-02" db="EMBL/GenBank/DDBJ databases">
        <title>Complete sequence of Acidovorax avenae subsp. avenae ATCC 19860.</title>
        <authorList>
            <consortium name="US DOE Joint Genome Institute"/>
            <person name="Lucas S."/>
            <person name="Copeland A."/>
            <person name="Lapidus A."/>
            <person name="Cheng J.-F."/>
            <person name="Goodwin L."/>
            <person name="Pitluck S."/>
            <person name="Chertkov O."/>
            <person name="Held B."/>
            <person name="Detter J.C."/>
            <person name="Han C."/>
            <person name="Tapia R."/>
            <person name="Land M."/>
            <person name="Hauser L."/>
            <person name="Kyrpides N."/>
            <person name="Ivanova N."/>
            <person name="Ovchinnikova G."/>
            <person name="Pagani I."/>
            <person name="Gordon S."/>
            <person name="Woyke T."/>
        </authorList>
    </citation>
    <scope>NUCLEOTIDE SEQUENCE</scope>
    <source>
        <strain evidence="2">ATCC 19860</strain>
    </source>
</reference>
<dbReference type="GeneID" id="43402237"/>
<evidence type="ECO:0000313" key="2">
    <source>
        <dbReference type="EMBL" id="ADX45829.1"/>
    </source>
</evidence>
<dbReference type="HOGENOM" id="CLU_1947995_0_0_4"/>
<dbReference type="KEGG" id="aaa:Acav_1915"/>
<name>F0Q831_PARA1</name>
<organism evidence="2 3">
    <name type="scientific">Paracidovorax avenae (strain ATCC 19860 / DSM 7227 / CCUG 15838 / JCM 20985 / LMG 2117 / NCPPB 1011)</name>
    <name type="common">Acidovorax avenae</name>
    <dbReference type="NCBI Taxonomy" id="643561"/>
    <lineage>
        <taxon>Bacteria</taxon>
        <taxon>Pseudomonadati</taxon>
        <taxon>Pseudomonadota</taxon>
        <taxon>Betaproteobacteria</taxon>
        <taxon>Burkholderiales</taxon>
        <taxon>Comamonadaceae</taxon>
        <taxon>Paracidovorax</taxon>
    </lineage>
</organism>
<proteinExistence type="predicted"/>
<gene>
    <name evidence="2" type="ordered locus">Acav_1915</name>
</gene>
<evidence type="ECO:0000256" key="1">
    <source>
        <dbReference type="SAM" id="SignalP"/>
    </source>
</evidence>
<dbReference type="EMBL" id="CP002521">
    <property type="protein sequence ID" value="ADX45829.1"/>
    <property type="molecule type" value="Genomic_DNA"/>
</dbReference>
<dbReference type="AlphaFoldDB" id="F0Q831"/>
<evidence type="ECO:0000313" key="3">
    <source>
        <dbReference type="Proteomes" id="UP000002482"/>
    </source>
</evidence>
<accession>F0Q831</accession>
<dbReference type="Proteomes" id="UP000002482">
    <property type="component" value="Chromosome"/>
</dbReference>
<keyword evidence="3" id="KW-1185">Reference proteome</keyword>
<protein>
    <submittedName>
        <fullName evidence="2">Uncharacterized protein</fullName>
    </submittedName>
</protein>
<sequence length="126" mass="13192">MKNSSHLRKLFAFLAYATLPLAATVPASANAQQVLHTDLINHVPAAKSLSVRGPNFSGCYTLQLGRSVLGPDIFTNTSGMYTIIAMRAPGCAGGSGMAGLYRDFAISGNNGGRLTIEITNQGIAIH</sequence>
<dbReference type="RefSeq" id="WP_013594346.1">
    <property type="nucleotide sequence ID" value="NC_015138.1"/>
</dbReference>
<feature type="chain" id="PRO_5003258567" evidence="1">
    <location>
        <begin position="32"/>
        <end position="126"/>
    </location>
</feature>
<keyword evidence="1" id="KW-0732">Signal</keyword>
<feature type="signal peptide" evidence="1">
    <location>
        <begin position="1"/>
        <end position="31"/>
    </location>
</feature>